<evidence type="ECO:0000313" key="5">
    <source>
        <dbReference type="Proteomes" id="UP001396334"/>
    </source>
</evidence>
<evidence type="ECO:0000256" key="2">
    <source>
        <dbReference type="SAM" id="MobiDB-lite"/>
    </source>
</evidence>
<feature type="region of interest" description="Disordered" evidence="2">
    <location>
        <begin position="98"/>
        <end position="133"/>
    </location>
</feature>
<keyword evidence="1" id="KW-0539">Nucleus</keyword>
<organism evidence="4 5">
    <name type="scientific">Hibiscus sabdariffa</name>
    <name type="common">roselle</name>
    <dbReference type="NCBI Taxonomy" id="183260"/>
    <lineage>
        <taxon>Eukaryota</taxon>
        <taxon>Viridiplantae</taxon>
        <taxon>Streptophyta</taxon>
        <taxon>Embryophyta</taxon>
        <taxon>Tracheophyta</taxon>
        <taxon>Spermatophyta</taxon>
        <taxon>Magnoliopsida</taxon>
        <taxon>eudicotyledons</taxon>
        <taxon>Gunneridae</taxon>
        <taxon>Pentapetalae</taxon>
        <taxon>rosids</taxon>
        <taxon>malvids</taxon>
        <taxon>Malvales</taxon>
        <taxon>Malvaceae</taxon>
        <taxon>Malvoideae</taxon>
        <taxon>Hibiscus</taxon>
    </lineage>
</organism>
<comment type="function">
    <text evidence="1">Histone-binding component that specifically recognizes H3 tails trimethylated on 'Lys-4' (H3K4me3), which mark transcription start sites of virtually all active genes.</text>
</comment>
<dbReference type="InterPro" id="IPR045104">
    <property type="entry name" value="Alfin"/>
</dbReference>
<keyword evidence="5" id="KW-1185">Reference proteome</keyword>
<comment type="domain">
    <text evidence="1">The PHD-type zinc finger mediates the binding to H3K4me3.</text>
</comment>
<sequence>MGLKGPNADWVKPPLPDPMNGINLLRDVMPETAWIDLITFSSDMWLLELAFVYGARKYKLDRGERISLYGLIRGLPAIVDEVHAWNEQQIFGQLGDLSPQAQAPPMPFEELGDLPEQLGDLPLEQLGGQTPPA</sequence>
<keyword evidence="1" id="KW-0863">Zinc-finger</keyword>
<evidence type="ECO:0000256" key="1">
    <source>
        <dbReference type="RuleBase" id="RU369089"/>
    </source>
</evidence>
<dbReference type="PANTHER" id="PTHR12321">
    <property type="entry name" value="CPG BINDING PROTEIN"/>
    <property type="match status" value="1"/>
</dbReference>
<comment type="caution">
    <text evidence="4">The sequence shown here is derived from an EMBL/GenBank/DDBJ whole genome shotgun (WGS) entry which is preliminary data.</text>
</comment>
<feature type="domain" description="Alfin N-terminal" evidence="3">
    <location>
        <begin position="8"/>
        <end position="82"/>
    </location>
</feature>
<dbReference type="Pfam" id="PF12165">
    <property type="entry name" value="Alfin"/>
    <property type="match status" value="1"/>
</dbReference>
<comment type="subcellular location">
    <subcellularLocation>
        <location evidence="1">Nucleus</location>
    </subcellularLocation>
</comment>
<proteinExistence type="inferred from homology"/>
<dbReference type="Proteomes" id="UP001396334">
    <property type="component" value="Unassembled WGS sequence"/>
</dbReference>
<comment type="subunit">
    <text evidence="1">Interacts with H3K4me3 and to a lesser extent with H3K4me2.</text>
</comment>
<evidence type="ECO:0000259" key="3">
    <source>
        <dbReference type="Pfam" id="PF12165"/>
    </source>
</evidence>
<keyword evidence="1" id="KW-0804">Transcription</keyword>
<gene>
    <name evidence="4" type="ORF">V6N11_062386</name>
</gene>
<dbReference type="PANTHER" id="PTHR12321:SF98">
    <property type="entry name" value="PHD FINGER PROTEIN ALFIN-LIKE 5"/>
    <property type="match status" value="1"/>
</dbReference>
<dbReference type="EMBL" id="JBBPBN010000052">
    <property type="protein sequence ID" value="KAK8991371.1"/>
    <property type="molecule type" value="Genomic_DNA"/>
</dbReference>
<reference evidence="4 5" key="1">
    <citation type="journal article" date="2024" name="G3 (Bethesda)">
        <title>Genome assembly of Hibiscus sabdariffa L. provides insights into metabolisms of medicinal natural products.</title>
        <authorList>
            <person name="Kim T."/>
        </authorList>
    </citation>
    <scope>NUCLEOTIDE SEQUENCE [LARGE SCALE GENOMIC DNA]</scope>
    <source>
        <strain evidence="4">TK-2024</strain>
        <tissue evidence="4">Old leaves</tissue>
    </source>
</reference>
<keyword evidence="1" id="KW-0805">Transcription regulation</keyword>
<dbReference type="InterPro" id="IPR021998">
    <property type="entry name" value="Alfin_N"/>
</dbReference>
<evidence type="ECO:0000313" key="4">
    <source>
        <dbReference type="EMBL" id="KAK8991371.1"/>
    </source>
</evidence>
<comment type="similarity">
    <text evidence="1">Belongs to the Alfin family.</text>
</comment>
<keyword evidence="1" id="KW-0479">Metal-binding</keyword>
<keyword evidence="1" id="KW-0862">Zinc</keyword>
<name>A0ABR2PSH1_9ROSI</name>
<keyword evidence="1" id="KW-0156">Chromatin regulator</keyword>
<protein>
    <recommendedName>
        <fullName evidence="1">PHD finger protein ALFIN-LIKE</fullName>
    </recommendedName>
</protein>
<accession>A0ABR2PSH1</accession>